<accession>A0A839HG15</accession>
<evidence type="ECO:0000313" key="4">
    <source>
        <dbReference type="Proteomes" id="UP000586093"/>
    </source>
</evidence>
<reference evidence="3 4" key="1">
    <citation type="submission" date="2020-08" db="EMBL/GenBank/DDBJ databases">
        <title>Aquariorum lacteus gen. nov., sp. nov., a new member of the family Comamonadaceae, isolated from freshwater aquarium.</title>
        <authorList>
            <person name="Chun S.-J."/>
        </authorList>
    </citation>
    <scope>NUCLEOTIDE SEQUENCE [LARGE SCALE GENOMIC DNA]</scope>
    <source>
        <strain evidence="3 4">SJAQ100</strain>
    </source>
</reference>
<evidence type="ECO:0000313" key="3">
    <source>
        <dbReference type="EMBL" id="MBB1160905.1"/>
    </source>
</evidence>
<dbReference type="EMBL" id="JACIVI010000001">
    <property type="protein sequence ID" value="MBB1160905.1"/>
    <property type="molecule type" value="Genomic_DNA"/>
</dbReference>
<dbReference type="Pfam" id="PF18821">
    <property type="entry name" value="LPD7"/>
    <property type="match status" value="1"/>
</dbReference>
<protein>
    <recommendedName>
        <fullName evidence="2">Large polyvalent protein-associated domain-containing protein</fullName>
    </recommendedName>
</protein>
<evidence type="ECO:0000259" key="2">
    <source>
        <dbReference type="Pfam" id="PF18821"/>
    </source>
</evidence>
<evidence type="ECO:0000256" key="1">
    <source>
        <dbReference type="SAM" id="MobiDB-lite"/>
    </source>
</evidence>
<comment type="caution">
    <text evidence="3">The sequence shown here is derived from an EMBL/GenBank/DDBJ whole genome shotgun (WGS) entry which is preliminary data.</text>
</comment>
<organism evidence="3 4">
    <name type="scientific">Aquariibacter albus</name>
    <dbReference type="NCBI Taxonomy" id="2759899"/>
    <lineage>
        <taxon>Bacteria</taxon>
        <taxon>Pseudomonadati</taxon>
        <taxon>Pseudomonadota</taxon>
        <taxon>Betaproteobacteria</taxon>
        <taxon>Burkholderiales</taxon>
        <taxon>Sphaerotilaceae</taxon>
        <taxon>Aquariibacter</taxon>
    </lineage>
</organism>
<dbReference type="InterPro" id="IPR040677">
    <property type="entry name" value="LPD7"/>
</dbReference>
<sequence length="379" mass="41028">MDADNSPVRKAAPAQGGTVEPANRAPVAIERFQTPADTPGERYEMRDPFAEVTYRANTFTEMVAKADQVGSTRIVAVAEDGKRTPIQKVDGEWQRGPQRPAAPERPLDAVPARDEVPEVTNVVPMPGAAKAPAQPGQVDAKTVAKIDAQAERAALVARIESALMDRYIIKRAPVTMGDVTIGRTEYRFRGDTSRVAFTESTFRLATETNSPSVARSMVDVAEARNWKALRVSGNEDFKRMVWLEASVRGVKTLGYEPNPGDLEVLKREREARLVNRIEPARDAGAAAAAPADKASARGGGSRKAVLAAIEAVLVAKKVPEKQRAAVMAAATEKLAQRIRDGQAPKVKVYDKAAPSQRPVVMPTPEMQRTRDRAAPAPVR</sequence>
<feature type="domain" description="Large polyvalent protein-associated" evidence="2">
    <location>
        <begin position="185"/>
        <end position="269"/>
    </location>
</feature>
<gene>
    <name evidence="3" type="ORF">H4F90_02790</name>
</gene>
<dbReference type="AlphaFoldDB" id="A0A839HG15"/>
<proteinExistence type="predicted"/>
<feature type="region of interest" description="Disordered" evidence="1">
    <location>
        <begin position="1"/>
        <end position="45"/>
    </location>
</feature>
<keyword evidence="4" id="KW-1185">Reference proteome</keyword>
<dbReference type="Proteomes" id="UP000586093">
    <property type="component" value="Unassembled WGS sequence"/>
</dbReference>
<dbReference type="RefSeq" id="WP_182661258.1">
    <property type="nucleotide sequence ID" value="NZ_JACIVI010000001.1"/>
</dbReference>
<name>A0A839HG15_9BURK</name>
<feature type="region of interest" description="Disordered" evidence="1">
    <location>
        <begin position="345"/>
        <end position="379"/>
    </location>
</feature>